<proteinExistence type="predicted"/>
<evidence type="ECO:0000313" key="4">
    <source>
        <dbReference type="Proteomes" id="UP000275846"/>
    </source>
</evidence>
<dbReference type="Gene3D" id="2.120.10.80">
    <property type="entry name" value="Kelch-type beta propeller"/>
    <property type="match status" value="1"/>
</dbReference>
<keyword evidence="1" id="KW-0880">Kelch repeat</keyword>
<gene>
    <name evidence="3" type="ORF">SSLN_LOCUS19699</name>
</gene>
<evidence type="ECO:0000256" key="2">
    <source>
        <dbReference type="ARBA" id="ARBA00022737"/>
    </source>
</evidence>
<dbReference type="AlphaFoldDB" id="A0A183TTA1"/>
<reference evidence="3 4" key="2">
    <citation type="submission" date="2018-11" db="EMBL/GenBank/DDBJ databases">
        <authorList>
            <consortium name="Pathogen Informatics"/>
        </authorList>
    </citation>
    <scope>NUCLEOTIDE SEQUENCE [LARGE SCALE GENOMIC DNA]</scope>
    <source>
        <strain evidence="3 4">NST_G2</strain>
    </source>
</reference>
<dbReference type="PANTHER" id="PTHR46344:SF27">
    <property type="entry name" value="KELCH REPEAT SUPERFAMILY PROTEIN"/>
    <property type="match status" value="1"/>
</dbReference>
<dbReference type="WBParaSite" id="SSLN_0002043101-mRNA-1">
    <property type="protein sequence ID" value="SSLN_0002043101-mRNA-1"/>
    <property type="gene ID" value="SSLN_0002043101"/>
</dbReference>
<name>A0A183TTA1_SCHSO</name>
<dbReference type="InterPro" id="IPR015915">
    <property type="entry name" value="Kelch-typ_b-propeller"/>
</dbReference>
<keyword evidence="4" id="KW-1185">Reference proteome</keyword>
<dbReference type="PANTHER" id="PTHR46344">
    <property type="entry name" value="OS02G0202900 PROTEIN"/>
    <property type="match status" value="1"/>
</dbReference>
<dbReference type="Pfam" id="PF01344">
    <property type="entry name" value="Kelch_1"/>
    <property type="match status" value="1"/>
</dbReference>
<dbReference type="SUPFAM" id="SSF117281">
    <property type="entry name" value="Kelch motif"/>
    <property type="match status" value="1"/>
</dbReference>
<evidence type="ECO:0000313" key="3">
    <source>
        <dbReference type="EMBL" id="VDM06085.1"/>
    </source>
</evidence>
<dbReference type="InterPro" id="IPR006652">
    <property type="entry name" value="Kelch_1"/>
</dbReference>
<dbReference type="Proteomes" id="UP000275846">
    <property type="component" value="Unassembled WGS sequence"/>
</dbReference>
<dbReference type="STRING" id="70667.A0A183TTA1"/>
<dbReference type="OrthoDB" id="45365at2759"/>
<reference evidence="5" key="1">
    <citation type="submission" date="2016-06" db="UniProtKB">
        <authorList>
            <consortium name="WormBaseParasite"/>
        </authorList>
    </citation>
    <scope>IDENTIFICATION</scope>
</reference>
<dbReference type="EMBL" id="UYSU01048807">
    <property type="protein sequence ID" value="VDM06085.1"/>
    <property type="molecule type" value="Genomic_DNA"/>
</dbReference>
<evidence type="ECO:0000313" key="5">
    <source>
        <dbReference type="WBParaSite" id="SSLN_0002043101-mRNA-1"/>
    </source>
</evidence>
<keyword evidence="2" id="KW-0677">Repeat</keyword>
<accession>A0A183TTA1</accession>
<organism evidence="5">
    <name type="scientific">Schistocephalus solidus</name>
    <name type="common">Tapeworm</name>
    <dbReference type="NCBI Taxonomy" id="70667"/>
    <lineage>
        <taxon>Eukaryota</taxon>
        <taxon>Metazoa</taxon>
        <taxon>Spiralia</taxon>
        <taxon>Lophotrochozoa</taxon>
        <taxon>Platyhelminthes</taxon>
        <taxon>Cestoda</taxon>
        <taxon>Eucestoda</taxon>
        <taxon>Diphyllobothriidea</taxon>
        <taxon>Diphyllobothriidae</taxon>
        <taxon>Schistocephalus</taxon>
    </lineage>
</organism>
<dbReference type="SMART" id="SM00612">
    <property type="entry name" value="Kelch"/>
    <property type="match status" value="3"/>
</dbReference>
<evidence type="ECO:0000256" key="1">
    <source>
        <dbReference type="ARBA" id="ARBA00022441"/>
    </source>
</evidence>
<protein>
    <submittedName>
        <fullName evidence="5">Kelch repeat-containing protein</fullName>
    </submittedName>
</protein>
<sequence length="259" mass="28828">CSADKGRPPRRGIEGEPNAEDVVAEIPRHATAVVNLPPASPQTHFFLFGRDKDDWSRWTVLHYDPRHQRAERVTDMEERWLATFSVVGESVFVVGGSTSQQERNSKRVVEFLVKEARWHERAPLAVGRRFHAAAVVKTAGGEEGRTLLGIFGGENEGGHLSSCEVYDVNRDIWFKLPDMRAKRTAPGAACLSGDSRVFVFGGFNDSSYLASVEFCRLEADYEEVTDTARTADFWQAAAPMRIARYGLAATPFRGRIIVA</sequence>